<evidence type="ECO:0000256" key="2">
    <source>
        <dbReference type="ARBA" id="ARBA00023054"/>
    </source>
</evidence>
<evidence type="ECO:0000313" key="6">
    <source>
        <dbReference type="EMBL" id="KAK2147337.1"/>
    </source>
</evidence>
<organism evidence="6 7">
    <name type="scientific">Paralvinella palmiformis</name>
    <dbReference type="NCBI Taxonomy" id="53620"/>
    <lineage>
        <taxon>Eukaryota</taxon>
        <taxon>Metazoa</taxon>
        <taxon>Spiralia</taxon>
        <taxon>Lophotrochozoa</taxon>
        <taxon>Annelida</taxon>
        <taxon>Polychaeta</taxon>
        <taxon>Sedentaria</taxon>
        <taxon>Canalipalpata</taxon>
        <taxon>Terebellida</taxon>
        <taxon>Terebelliformia</taxon>
        <taxon>Alvinellidae</taxon>
        <taxon>Paralvinella</taxon>
    </lineage>
</organism>
<dbReference type="PANTHER" id="PTHR22761">
    <property type="entry name" value="CHARGED MULTIVESICULAR BODY PROTEIN"/>
    <property type="match status" value="1"/>
</dbReference>
<dbReference type="PANTHER" id="PTHR22761:SF12">
    <property type="entry name" value="CHARGED MULTIVESICULAR BODY PROTEIN 5"/>
    <property type="match status" value="1"/>
</dbReference>
<dbReference type="EMBL" id="JAODUP010000558">
    <property type="protein sequence ID" value="KAK2147337.1"/>
    <property type="molecule type" value="Genomic_DNA"/>
</dbReference>
<feature type="region of interest" description="Disordered" evidence="5">
    <location>
        <begin position="237"/>
        <end position="277"/>
    </location>
</feature>
<feature type="coiled-coil region" evidence="4">
    <location>
        <begin position="84"/>
        <end position="141"/>
    </location>
</feature>
<dbReference type="GO" id="GO:0032511">
    <property type="term" value="P:late endosome to vacuole transport via multivesicular body sorting pathway"/>
    <property type="evidence" value="ECO:0007669"/>
    <property type="project" value="TreeGrafter"/>
</dbReference>
<dbReference type="Proteomes" id="UP001208570">
    <property type="component" value="Unassembled WGS sequence"/>
</dbReference>
<accession>A0AAD9MVH8</accession>
<gene>
    <name evidence="6" type="ORF">LSH36_558g01031</name>
</gene>
<feature type="coiled-coil region" evidence="4">
    <location>
        <begin position="177"/>
        <end position="204"/>
    </location>
</feature>
<sequence length="277" mass="31365">MNRLFGRAKPKGPPPNLNDCISNVDKRHPGTMWRCTIRSKSLTCRATVLDRDGEFIRGSQPHICNAQPDRQTVLEVRRDIDSRGESIDKKIARLDQELAKYKDQMKKMREGPSKNMVKQKAMRVLKQKRMYENQREQLSNQSFNMEQSNYAIQSLKDTKVTVDAMKVGVKEFKKEYKHINVDQIEDLQDELEDLTDQAGEIQEIMGRSYGMPEIDDAELEAELDALGDELAFDEDTTYLDEASSAPNAPTAVPGSESATNKDGVPVDEFGLPQIPAQ</sequence>
<evidence type="ECO:0000313" key="7">
    <source>
        <dbReference type="Proteomes" id="UP001208570"/>
    </source>
</evidence>
<dbReference type="Gene3D" id="1.10.287.1060">
    <property type="entry name" value="ESAT-6-like"/>
    <property type="match status" value="1"/>
</dbReference>
<dbReference type="Gene3D" id="6.10.250.1710">
    <property type="match status" value="1"/>
</dbReference>
<evidence type="ECO:0000256" key="3">
    <source>
        <dbReference type="ARBA" id="ARBA00041078"/>
    </source>
</evidence>
<evidence type="ECO:0000256" key="1">
    <source>
        <dbReference type="ARBA" id="ARBA00006190"/>
    </source>
</evidence>
<comment type="caution">
    <text evidence="6">The sequence shown here is derived from an EMBL/GenBank/DDBJ whole genome shotgun (WGS) entry which is preliminary data.</text>
</comment>
<feature type="compositionally biased region" description="Basic residues" evidence="5">
    <location>
        <begin position="1"/>
        <end position="10"/>
    </location>
</feature>
<reference evidence="6" key="1">
    <citation type="journal article" date="2023" name="Mol. Biol. Evol.">
        <title>Third-Generation Sequencing Reveals the Adaptive Role of the Epigenome in Three Deep-Sea Polychaetes.</title>
        <authorList>
            <person name="Perez M."/>
            <person name="Aroh O."/>
            <person name="Sun Y."/>
            <person name="Lan Y."/>
            <person name="Juniper S.K."/>
            <person name="Young C.R."/>
            <person name="Angers B."/>
            <person name="Qian P.Y."/>
        </authorList>
    </citation>
    <scope>NUCLEOTIDE SEQUENCE</scope>
    <source>
        <strain evidence="6">P08H-3</strain>
    </source>
</reference>
<dbReference type="Pfam" id="PF03357">
    <property type="entry name" value="Snf7"/>
    <property type="match status" value="1"/>
</dbReference>
<proteinExistence type="inferred from homology"/>
<evidence type="ECO:0000256" key="5">
    <source>
        <dbReference type="SAM" id="MobiDB-lite"/>
    </source>
</evidence>
<name>A0AAD9MVH8_9ANNE</name>
<comment type="similarity">
    <text evidence="1">Belongs to the SNF7 family.</text>
</comment>
<evidence type="ECO:0000256" key="4">
    <source>
        <dbReference type="SAM" id="Coils"/>
    </source>
</evidence>
<feature type="region of interest" description="Disordered" evidence="5">
    <location>
        <begin position="1"/>
        <end position="22"/>
    </location>
</feature>
<keyword evidence="2 4" id="KW-0175">Coiled coil</keyword>
<keyword evidence="7" id="KW-1185">Reference proteome</keyword>
<dbReference type="GO" id="GO:0005771">
    <property type="term" value="C:multivesicular body"/>
    <property type="evidence" value="ECO:0007669"/>
    <property type="project" value="TreeGrafter"/>
</dbReference>
<dbReference type="InterPro" id="IPR005024">
    <property type="entry name" value="Snf7_fam"/>
</dbReference>
<protein>
    <recommendedName>
        <fullName evidence="3">Charged multivesicular body protein 5</fullName>
    </recommendedName>
</protein>
<dbReference type="GO" id="GO:0006900">
    <property type="term" value="P:vesicle budding from membrane"/>
    <property type="evidence" value="ECO:0007669"/>
    <property type="project" value="TreeGrafter"/>
</dbReference>
<dbReference type="AlphaFoldDB" id="A0AAD9MVH8"/>